<dbReference type="Pfam" id="PF02129">
    <property type="entry name" value="Peptidase_S15"/>
    <property type="match status" value="1"/>
</dbReference>
<dbReference type="GO" id="GO:0008239">
    <property type="term" value="F:dipeptidyl-peptidase activity"/>
    <property type="evidence" value="ECO:0007669"/>
    <property type="project" value="InterPro"/>
</dbReference>
<dbReference type="InterPro" id="IPR000383">
    <property type="entry name" value="Xaa-Pro-like_dom"/>
</dbReference>
<accession>A0A0U1DRH2</accession>
<dbReference type="InterPro" id="IPR013736">
    <property type="entry name" value="Xaa-Pro_dipept_C"/>
</dbReference>
<feature type="domain" description="Xaa-Pro dipeptidyl-peptidase C-terminal" evidence="2">
    <location>
        <begin position="323"/>
        <end position="555"/>
    </location>
</feature>
<reference evidence="4" key="1">
    <citation type="submission" date="2015-03" db="EMBL/GenBank/DDBJ databases">
        <authorList>
            <person name="Urmite Genomes"/>
        </authorList>
    </citation>
    <scope>NUCLEOTIDE SEQUENCE [LARGE SCALE GENOMIC DNA]</scope>
    <source>
        <strain evidence="4">CSUR P1344</strain>
    </source>
</reference>
<keyword evidence="1 3" id="KW-0378">Hydrolase</keyword>
<dbReference type="NCBIfam" id="TIGR00976">
    <property type="entry name" value="CocE_NonD"/>
    <property type="match status" value="1"/>
</dbReference>
<dbReference type="InterPro" id="IPR029058">
    <property type="entry name" value="AB_hydrolase_fold"/>
</dbReference>
<evidence type="ECO:0000313" key="4">
    <source>
        <dbReference type="Proteomes" id="UP000199601"/>
    </source>
</evidence>
<dbReference type="PANTHER" id="PTHR43056:SF10">
    <property type="entry name" value="COCE_NOND FAMILY, PUTATIVE (AFU_ORTHOLOGUE AFUA_7G00600)-RELATED"/>
    <property type="match status" value="1"/>
</dbReference>
<name>A0A0U1DRH2_9MYCO</name>
<dbReference type="SUPFAM" id="SSF49785">
    <property type="entry name" value="Galactose-binding domain-like"/>
    <property type="match status" value="1"/>
</dbReference>
<dbReference type="SUPFAM" id="SSF53474">
    <property type="entry name" value="alpha/beta-Hydrolases"/>
    <property type="match status" value="1"/>
</dbReference>
<dbReference type="EMBL" id="CTEC01000002">
    <property type="protein sequence ID" value="CQD21465.1"/>
    <property type="molecule type" value="Genomic_DNA"/>
</dbReference>
<evidence type="ECO:0000259" key="2">
    <source>
        <dbReference type="SMART" id="SM00939"/>
    </source>
</evidence>
<keyword evidence="4" id="KW-1185">Reference proteome</keyword>
<evidence type="ECO:0000313" key="3">
    <source>
        <dbReference type="EMBL" id="CQD21465.1"/>
    </source>
</evidence>
<dbReference type="AlphaFoldDB" id="A0A0U1DRH2"/>
<dbReference type="RefSeq" id="WP_090423043.1">
    <property type="nucleotide sequence ID" value="NZ_CTEC01000002.1"/>
</dbReference>
<dbReference type="PANTHER" id="PTHR43056">
    <property type="entry name" value="PEPTIDASE S9 PROLYL OLIGOPEPTIDASE"/>
    <property type="match status" value="1"/>
</dbReference>
<dbReference type="Proteomes" id="UP000199601">
    <property type="component" value="Unassembled WGS sequence"/>
</dbReference>
<dbReference type="Gene3D" id="1.10.3020.10">
    <property type="entry name" value="alpha-amino acid ester hydrolase ( Helical cap domain)"/>
    <property type="match status" value="1"/>
</dbReference>
<dbReference type="InterPro" id="IPR008979">
    <property type="entry name" value="Galactose-bd-like_sf"/>
</dbReference>
<proteinExistence type="predicted"/>
<dbReference type="Gene3D" id="3.40.50.1820">
    <property type="entry name" value="alpha/beta hydrolase"/>
    <property type="match status" value="1"/>
</dbReference>
<dbReference type="Gene3D" id="2.60.120.260">
    <property type="entry name" value="Galactose-binding domain-like"/>
    <property type="match status" value="1"/>
</dbReference>
<organism evidence="3 4">
    <name type="scientific">Mycobacterium europaeum</name>
    <dbReference type="NCBI Taxonomy" id="761804"/>
    <lineage>
        <taxon>Bacteria</taxon>
        <taxon>Bacillati</taxon>
        <taxon>Actinomycetota</taxon>
        <taxon>Actinomycetes</taxon>
        <taxon>Mycobacteriales</taxon>
        <taxon>Mycobacteriaceae</taxon>
        <taxon>Mycobacterium</taxon>
        <taxon>Mycobacterium simiae complex</taxon>
    </lineage>
</organism>
<evidence type="ECO:0000256" key="1">
    <source>
        <dbReference type="ARBA" id="ARBA00022801"/>
    </source>
</evidence>
<dbReference type="SMART" id="SM00939">
    <property type="entry name" value="PepX_C"/>
    <property type="match status" value="1"/>
</dbReference>
<sequence>MSITSTRAAQPTLHTLRHLGGRAVGRLLRLPPATADYTVHRVRVPMRDGVELVADHYAPTTSAAVGTLLVRGPYGRAFPFSLVFGAFYANRGYHVVLQSVRGTFGSGGDFEPMANEVADGADTVAWLREQPWFTGRFATIGMSYLGFTQWALLQDPPPELAAAVITVGPHDFNASVWGTGSFAINDFLGWSDMVAHQEDPVRARSALRQLQSRNRVTRAALGLPVGDTARALLGAGAPWFESWVEHTDPNDPFWDALRCGDALDRVDVPVLLIGGWQDIFVRQTLQQYRHLRARGVDVALTMGPWTHTQILTSGLSTCVRESLDWLDTHLGGAPGPRRSGPVRVYVTGQGWRTVADWPPASSERVLYLRPGGHLGETAPTDLTRLAPATFRYDPADPTPTTGGPLLSPNGGYRDDGRLAARGDVLAFTSLTLTHDLSIYGNPVVELAHGADTPHVDLFVRVSEVDAKGRSTNVSDGYRRLDAPVKNSAKNSRKTVRVELDGIAHRFRAGSRIRLLIAGSWFPRYARNLGTDEPILTGRQSRPATHRVRYGRSRLLLPVGPLDLSANGAADARGDLA</sequence>
<gene>
    <name evidence="3" type="ORF">BN000_05253</name>
</gene>
<dbReference type="InterPro" id="IPR005674">
    <property type="entry name" value="CocE/Ser_esterase"/>
</dbReference>
<protein>
    <submittedName>
        <fullName evidence="3">Hydrolase</fullName>
    </submittedName>
</protein>
<dbReference type="Pfam" id="PF08530">
    <property type="entry name" value="PepX_C"/>
    <property type="match status" value="1"/>
</dbReference>
<dbReference type="InterPro" id="IPR050585">
    <property type="entry name" value="Xaa-Pro_dipeptidyl-ppase/CocE"/>
</dbReference>